<accession>A0A0N1JZ71</accession>
<proteinExistence type="predicted"/>
<dbReference type="AlphaFoldDB" id="A0A0N1JZ71"/>
<dbReference type="PATRIC" id="fig|66876.3.peg.1251"/>
<feature type="region of interest" description="Disordered" evidence="1">
    <location>
        <begin position="1"/>
        <end position="44"/>
    </location>
</feature>
<dbReference type="EMBL" id="LGKG01000019">
    <property type="protein sequence ID" value="KPC66153.1"/>
    <property type="molecule type" value="Genomic_DNA"/>
</dbReference>
<name>A0A0N1JZ71_9ACTN</name>
<feature type="compositionally biased region" description="Pro residues" evidence="1">
    <location>
        <begin position="1"/>
        <end position="14"/>
    </location>
</feature>
<evidence type="ECO:0000313" key="3">
    <source>
        <dbReference type="Proteomes" id="UP000037982"/>
    </source>
</evidence>
<keyword evidence="3" id="KW-1185">Reference proteome</keyword>
<comment type="caution">
    <text evidence="2">The sequence shown here is derived from an EMBL/GenBank/DDBJ whole genome shotgun (WGS) entry which is preliminary data.</text>
</comment>
<feature type="non-terminal residue" evidence="2">
    <location>
        <position position="1"/>
    </location>
</feature>
<evidence type="ECO:0000256" key="1">
    <source>
        <dbReference type="SAM" id="MobiDB-lite"/>
    </source>
</evidence>
<evidence type="ECO:0000313" key="2">
    <source>
        <dbReference type="EMBL" id="KPC66153.1"/>
    </source>
</evidence>
<protein>
    <submittedName>
        <fullName evidence="2">Uncharacterized protein</fullName>
    </submittedName>
</protein>
<organism evidence="2 3">
    <name type="scientific">Streptomyces chattanoogensis</name>
    <dbReference type="NCBI Taxonomy" id="66876"/>
    <lineage>
        <taxon>Bacteria</taxon>
        <taxon>Bacillati</taxon>
        <taxon>Actinomycetota</taxon>
        <taxon>Actinomycetes</taxon>
        <taxon>Kitasatosporales</taxon>
        <taxon>Streptomycetaceae</taxon>
        <taxon>Streptomyces</taxon>
    </lineage>
</organism>
<sequence length="65" mass="7463">HPHVPPQPPAPPSPYAQDPRPYAPGTRPYPGPNPYAQARPQPQRIDRVRAELDELSDYLRQEEKR</sequence>
<gene>
    <name evidence="2" type="ORF">ADL29_05670</name>
</gene>
<dbReference type="Proteomes" id="UP000037982">
    <property type="component" value="Unassembled WGS sequence"/>
</dbReference>
<reference evidence="3" key="1">
    <citation type="submission" date="2015-07" db="EMBL/GenBank/DDBJ databases">
        <authorList>
            <person name="Ju K.-S."/>
            <person name="Doroghazi J.R."/>
            <person name="Metcalf W.W."/>
        </authorList>
    </citation>
    <scope>NUCLEOTIDE SEQUENCE [LARGE SCALE GENOMIC DNA]</scope>
    <source>
        <strain evidence="3">NRRL ISP-5002</strain>
    </source>
</reference>